<keyword evidence="1" id="KW-0808">Transferase</keyword>
<dbReference type="KEGG" id="svl:Strvi_2721"/>
<evidence type="ECO:0000256" key="2">
    <source>
        <dbReference type="SAM" id="MobiDB-lite"/>
    </source>
</evidence>
<organism evidence="4 5">
    <name type="scientific">Streptomyces violaceusniger (strain Tu 4113)</name>
    <dbReference type="NCBI Taxonomy" id="653045"/>
    <lineage>
        <taxon>Bacteria</taxon>
        <taxon>Bacillati</taxon>
        <taxon>Actinomycetota</taxon>
        <taxon>Actinomycetes</taxon>
        <taxon>Kitasatosporales</taxon>
        <taxon>Streptomycetaceae</taxon>
        <taxon>Streptomyces</taxon>
        <taxon>Streptomyces violaceusniger group</taxon>
    </lineage>
</organism>
<dbReference type="PANTHER" id="PTHR35526:SF3">
    <property type="entry name" value="ANTI-SIGMA-F FACTOR RSBW"/>
    <property type="match status" value="1"/>
</dbReference>
<dbReference type="Proteomes" id="UP000008703">
    <property type="component" value="Chromosome"/>
</dbReference>
<dbReference type="PANTHER" id="PTHR35526">
    <property type="entry name" value="ANTI-SIGMA-F FACTOR RSBW-RELATED"/>
    <property type="match status" value="1"/>
</dbReference>
<evidence type="ECO:0000313" key="4">
    <source>
        <dbReference type="EMBL" id="AEM82431.1"/>
    </source>
</evidence>
<proteinExistence type="predicted"/>
<dbReference type="AlphaFoldDB" id="G2P2T0"/>
<feature type="region of interest" description="Disordered" evidence="2">
    <location>
        <begin position="153"/>
        <end position="173"/>
    </location>
</feature>
<dbReference type="HOGENOM" id="CLU_090336_14_1_11"/>
<reference evidence="4" key="1">
    <citation type="submission" date="2011-08" db="EMBL/GenBank/DDBJ databases">
        <title>Complete sequence of chromosome of Streptomyces violaceusniger Tu 4113.</title>
        <authorList>
            <consortium name="US DOE Joint Genome Institute"/>
            <person name="Lucas S."/>
            <person name="Han J."/>
            <person name="Lapidus A."/>
            <person name="Cheng J.-F."/>
            <person name="Goodwin L."/>
            <person name="Pitluck S."/>
            <person name="Peters L."/>
            <person name="Ivanova N."/>
            <person name="Daligault H."/>
            <person name="Detter J.C."/>
            <person name="Han C."/>
            <person name="Tapia R."/>
            <person name="Land M."/>
            <person name="Hauser L."/>
            <person name="Kyrpides N."/>
            <person name="Ivanova N."/>
            <person name="Pagani I."/>
            <person name="Hagen A."/>
            <person name="Katz L."/>
            <person name="Fiedler H.-P."/>
            <person name="Keasling J."/>
            <person name="Fortman J."/>
            <person name="Woyke T."/>
        </authorList>
    </citation>
    <scope>NUCLEOTIDE SEQUENCE [LARGE SCALE GENOMIC DNA]</scope>
    <source>
        <strain evidence="4">Tu 4113</strain>
    </source>
</reference>
<dbReference type="CDD" id="cd16936">
    <property type="entry name" value="HATPase_RsbW-like"/>
    <property type="match status" value="1"/>
</dbReference>
<dbReference type="GO" id="GO:0004674">
    <property type="term" value="F:protein serine/threonine kinase activity"/>
    <property type="evidence" value="ECO:0007669"/>
    <property type="project" value="UniProtKB-KW"/>
</dbReference>
<dbReference type="Gene3D" id="3.30.565.10">
    <property type="entry name" value="Histidine kinase-like ATPase, C-terminal domain"/>
    <property type="match status" value="1"/>
</dbReference>
<dbReference type="Pfam" id="PF13581">
    <property type="entry name" value="HATPase_c_2"/>
    <property type="match status" value="1"/>
</dbReference>
<name>G2P2T0_STRV4</name>
<sequence>MFTSTPCGARLARRLVSHRLDQWGYAYDSAANETLTLIAAELAANAVLHGHVPGRDFHLRLTVTSDAPRVEVADTRTERVPPSSSQEPPGKAESGRDLLIVAGLATRWGTGPRLGAPGMTVWVELAPAMQKGGVWGASDSMPRRIANNVDAAHPELQSSASQPTRRLRQEGAT</sequence>
<feature type="domain" description="Histidine kinase/HSP90-like ATPase" evidence="3">
    <location>
        <begin position="9"/>
        <end position="108"/>
    </location>
</feature>
<dbReference type="InterPro" id="IPR036890">
    <property type="entry name" value="HATPase_C_sf"/>
</dbReference>
<accession>G2P2T0</accession>
<evidence type="ECO:0000259" key="3">
    <source>
        <dbReference type="Pfam" id="PF13581"/>
    </source>
</evidence>
<protein>
    <recommendedName>
        <fullName evidence="3">Histidine kinase/HSP90-like ATPase domain-containing protein</fullName>
    </recommendedName>
</protein>
<keyword evidence="1" id="KW-0723">Serine/threonine-protein kinase</keyword>
<evidence type="ECO:0000256" key="1">
    <source>
        <dbReference type="ARBA" id="ARBA00022527"/>
    </source>
</evidence>
<dbReference type="InterPro" id="IPR050267">
    <property type="entry name" value="Anti-sigma-factor_SerPK"/>
</dbReference>
<gene>
    <name evidence="4" type="ORF">Strvi_2721</name>
</gene>
<dbReference type="eggNOG" id="COG2172">
    <property type="taxonomic scope" value="Bacteria"/>
</dbReference>
<keyword evidence="1" id="KW-0418">Kinase</keyword>
<dbReference type="EMBL" id="CP002994">
    <property type="protein sequence ID" value="AEM82431.1"/>
    <property type="molecule type" value="Genomic_DNA"/>
</dbReference>
<dbReference type="RefSeq" id="WP_014055933.1">
    <property type="nucleotide sequence ID" value="NC_015957.1"/>
</dbReference>
<evidence type="ECO:0000313" key="5">
    <source>
        <dbReference type="Proteomes" id="UP000008703"/>
    </source>
</evidence>
<dbReference type="InterPro" id="IPR003594">
    <property type="entry name" value="HATPase_dom"/>
</dbReference>
<keyword evidence="5" id="KW-1185">Reference proteome</keyword>
<feature type="region of interest" description="Disordered" evidence="2">
    <location>
        <begin position="72"/>
        <end position="95"/>
    </location>
</feature>